<dbReference type="Gene3D" id="3.40.50.1820">
    <property type="entry name" value="alpha/beta hydrolase"/>
    <property type="match status" value="1"/>
</dbReference>
<dbReference type="InterPro" id="IPR029058">
    <property type="entry name" value="AB_hydrolase_fold"/>
</dbReference>
<evidence type="ECO:0000256" key="28">
    <source>
        <dbReference type="ARBA" id="ARBA00052463"/>
    </source>
</evidence>
<dbReference type="GO" id="GO:0032591">
    <property type="term" value="C:dendritic spine membrane"/>
    <property type="evidence" value="ECO:0007669"/>
    <property type="project" value="UniProtKB-SubCell"/>
</dbReference>
<feature type="compositionally biased region" description="Low complexity" evidence="33">
    <location>
        <begin position="1098"/>
        <end position="1120"/>
    </location>
</feature>
<feature type="region of interest" description="Disordered" evidence="33">
    <location>
        <begin position="1083"/>
        <end position="1155"/>
    </location>
</feature>
<dbReference type="GO" id="GO:0004465">
    <property type="term" value="F:lipoprotein lipase activity"/>
    <property type="evidence" value="ECO:0007669"/>
    <property type="project" value="TreeGrafter"/>
</dbReference>
<comment type="cofactor">
    <cofactor evidence="1">
        <name>Ca(2+)</name>
        <dbReference type="ChEBI" id="CHEBI:29108"/>
    </cofactor>
</comment>
<feature type="compositionally biased region" description="Basic and acidic residues" evidence="33">
    <location>
        <begin position="1060"/>
        <end position="1070"/>
    </location>
</feature>
<dbReference type="OrthoDB" id="438440at2759"/>
<evidence type="ECO:0000256" key="30">
    <source>
        <dbReference type="ARBA" id="ARBA00071957"/>
    </source>
</evidence>
<dbReference type="GO" id="GO:0046872">
    <property type="term" value="F:metal ion binding"/>
    <property type="evidence" value="ECO:0007669"/>
    <property type="project" value="UniProtKB-KW"/>
</dbReference>
<evidence type="ECO:0000256" key="3">
    <source>
        <dbReference type="ARBA" id="ARBA00004520"/>
    </source>
</evidence>
<keyword evidence="11" id="KW-0106">Calcium</keyword>
<name>A0A553Q199_9TELE</name>
<feature type="region of interest" description="Disordered" evidence="33">
    <location>
        <begin position="957"/>
        <end position="989"/>
    </location>
</feature>
<evidence type="ECO:0000256" key="8">
    <source>
        <dbReference type="ARBA" id="ARBA00022723"/>
    </source>
</evidence>
<evidence type="ECO:0000256" key="33">
    <source>
        <dbReference type="SAM" id="MobiDB-lite"/>
    </source>
</evidence>
<comment type="subunit">
    <text evidence="29">Interacts (via C-terminal) with CAMK2A; leading to the phosphorylation and inhibition of DAGLA enzymatic activity. Interacts (via PPXXF motif) with HOMER1 and HOMER2; this interaction is required for DAGLA membrane localization.</text>
</comment>
<evidence type="ECO:0000256" key="24">
    <source>
        <dbReference type="ARBA" id="ARBA00050486"/>
    </source>
</evidence>
<feature type="region of interest" description="Disordered" evidence="33">
    <location>
        <begin position="1039"/>
        <end position="1070"/>
    </location>
</feature>
<evidence type="ECO:0000256" key="6">
    <source>
        <dbReference type="ARBA" id="ARBA00022553"/>
    </source>
</evidence>
<reference evidence="36 37" key="1">
    <citation type="journal article" date="2019" name="Sci. Data">
        <title>Hybrid genome assembly and annotation of Danionella translucida.</title>
        <authorList>
            <person name="Kadobianskyi M."/>
            <person name="Schulze L."/>
            <person name="Schuelke M."/>
            <person name="Judkewitz B."/>
        </authorList>
    </citation>
    <scope>NUCLEOTIDE SEQUENCE [LARGE SCALE GENOMIC DNA]</scope>
    <source>
        <strain evidence="36 37">Bolton</strain>
    </source>
</reference>
<dbReference type="GO" id="GO:0031901">
    <property type="term" value="C:early endosome membrane"/>
    <property type="evidence" value="ECO:0007669"/>
    <property type="project" value="UniProtKB-SubCell"/>
</dbReference>
<keyword evidence="15" id="KW-0443">Lipid metabolism</keyword>
<evidence type="ECO:0000256" key="23">
    <source>
        <dbReference type="ARBA" id="ARBA00048382"/>
    </source>
</evidence>
<comment type="catalytic activity">
    <reaction evidence="25">
        <text>1-(9Z-octadecenoyl)-2-(9Z,12Z-octadecadienoyl)-sn-glycerol + H2O = 2-(9Z,12Z-octadecadienoyl)-glycerol + (9Z)-octadecenoate + H(+)</text>
        <dbReference type="Rhea" id="RHEA:38523"/>
        <dbReference type="ChEBI" id="CHEBI:15377"/>
        <dbReference type="ChEBI" id="CHEBI:15378"/>
        <dbReference type="ChEBI" id="CHEBI:30823"/>
        <dbReference type="ChEBI" id="CHEBI:75450"/>
        <dbReference type="ChEBI" id="CHEBI:75457"/>
    </reaction>
    <physiologicalReaction direction="left-to-right" evidence="25">
        <dbReference type="Rhea" id="RHEA:38524"/>
    </physiologicalReaction>
</comment>
<comment type="catalytic activity">
    <reaction evidence="24">
        <text>1-(9Z-octadecenoyl)-2-octadecanoyl-sn-glycerol + H2O = 2-octadecanoylglycerol + (9Z)-octadecenoate + H(+)</text>
        <dbReference type="Rhea" id="RHEA:38519"/>
        <dbReference type="ChEBI" id="CHEBI:15377"/>
        <dbReference type="ChEBI" id="CHEBI:15378"/>
        <dbReference type="ChEBI" id="CHEBI:30823"/>
        <dbReference type="ChEBI" id="CHEBI:75448"/>
        <dbReference type="ChEBI" id="CHEBI:75456"/>
    </reaction>
    <physiologicalReaction direction="left-to-right" evidence="24">
        <dbReference type="Rhea" id="RHEA:38520"/>
    </physiologicalReaction>
</comment>
<dbReference type="EMBL" id="SRMA01026460">
    <property type="protein sequence ID" value="TRY83711.1"/>
    <property type="molecule type" value="Genomic_DNA"/>
</dbReference>
<evidence type="ECO:0000256" key="21">
    <source>
        <dbReference type="ARBA" id="ARBA00026104"/>
    </source>
</evidence>
<evidence type="ECO:0000256" key="34">
    <source>
        <dbReference type="SAM" id="Phobius"/>
    </source>
</evidence>
<feature type="compositionally biased region" description="Polar residues" evidence="33">
    <location>
        <begin position="1133"/>
        <end position="1155"/>
    </location>
</feature>
<dbReference type="InterPro" id="IPR002921">
    <property type="entry name" value="Fungal_lipase-type"/>
</dbReference>
<protein>
    <recommendedName>
        <fullName evidence="30">Diacylglycerol lipase-alpha</fullName>
        <ecNumber evidence="21">3.1.1.116</ecNumber>
    </recommendedName>
    <alternativeName>
        <fullName evidence="32">Neural stem cell-derived dendrite regulator</fullName>
    </alternativeName>
    <alternativeName>
        <fullName evidence="31">Sn1-specific diacylglycerol lipase alpha</fullName>
    </alternativeName>
</protein>
<evidence type="ECO:0000256" key="7">
    <source>
        <dbReference type="ARBA" id="ARBA00022692"/>
    </source>
</evidence>
<evidence type="ECO:0000256" key="18">
    <source>
        <dbReference type="ARBA" id="ARBA00023257"/>
    </source>
</evidence>
<evidence type="ECO:0000259" key="35">
    <source>
        <dbReference type="Pfam" id="PF01764"/>
    </source>
</evidence>
<comment type="caution">
    <text evidence="36">The sequence shown here is derived from an EMBL/GenBank/DDBJ whole genome shotgun (WGS) entry which is preliminary data.</text>
</comment>
<evidence type="ECO:0000256" key="10">
    <source>
        <dbReference type="ARBA" id="ARBA00022801"/>
    </source>
</evidence>
<evidence type="ECO:0000256" key="5">
    <source>
        <dbReference type="ARBA" id="ARBA00022475"/>
    </source>
</evidence>
<feature type="region of interest" description="Disordered" evidence="33">
    <location>
        <begin position="999"/>
        <end position="1018"/>
    </location>
</feature>
<dbReference type="FunFam" id="3.40.50.1820:FF:000015">
    <property type="entry name" value="Sn1-specific diacylglycerol lipase alpha"/>
    <property type="match status" value="1"/>
</dbReference>
<comment type="catalytic activity">
    <reaction evidence="26">
        <text>1-(9Z-octadecenoyl)-2-(5Z,8Z,11Z,14Z-eicosatetraenoyl)-sn-glycerol + H2O = 2-(5Z,8Z,11Z,14Z-eicosatetraenoyl)-glycerol + (9Z)-octadecenoate + H(+)</text>
        <dbReference type="Rhea" id="RHEA:38515"/>
        <dbReference type="ChEBI" id="CHEBI:15377"/>
        <dbReference type="ChEBI" id="CHEBI:15378"/>
        <dbReference type="ChEBI" id="CHEBI:30823"/>
        <dbReference type="ChEBI" id="CHEBI:52392"/>
        <dbReference type="ChEBI" id="CHEBI:75449"/>
    </reaction>
    <physiologicalReaction direction="left-to-right" evidence="26">
        <dbReference type="Rhea" id="RHEA:38516"/>
    </physiologicalReaction>
</comment>
<dbReference type="InterPro" id="IPR052214">
    <property type="entry name" value="DAG_Lipase-Related"/>
</dbReference>
<keyword evidence="5" id="KW-1003">Cell membrane</keyword>
<evidence type="ECO:0000256" key="14">
    <source>
        <dbReference type="ARBA" id="ARBA00023018"/>
    </source>
</evidence>
<evidence type="ECO:0000256" key="2">
    <source>
        <dbReference type="ARBA" id="ARBA00004332"/>
    </source>
</evidence>
<feature type="transmembrane region" description="Helical" evidence="34">
    <location>
        <begin position="6"/>
        <end position="28"/>
    </location>
</feature>
<keyword evidence="9" id="KW-0967">Endosome</keyword>
<evidence type="ECO:0000256" key="32">
    <source>
        <dbReference type="ARBA" id="ARBA00082132"/>
    </source>
</evidence>
<keyword evidence="14" id="KW-0770">Synapse</keyword>
<keyword evidence="16 34" id="KW-0472">Membrane</keyword>
<organism evidence="36 37">
    <name type="scientific">Danionella cerebrum</name>
    <dbReference type="NCBI Taxonomy" id="2873325"/>
    <lineage>
        <taxon>Eukaryota</taxon>
        <taxon>Metazoa</taxon>
        <taxon>Chordata</taxon>
        <taxon>Craniata</taxon>
        <taxon>Vertebrata</taxon>
        <taxon>Euteleostomi</taxon>
        <taxon>Actinopterygii</taxon>
        <taxon>Neopterygii</taxon>
        <taxon>Teleostei</taxon>
        <taxon>Ostariophysi</taxon>
        <taxon>Cypriniformes</taxon>
        <taxon>Danionidae</taxon>
        <taxon>Danioninae</taxon>
        <taxon>Danionella</taxon>
    </lineage>
</organism>
<dbReference type="Proteomes" id="UP000316079">
    <property type="component" value="Unassembled WGS sequence"/>
</dbReference>
<feature type="non-terminal residue" evidence="36">
    <location>
        <position position="1"/>
    </location>
</feature>
<dbReference type="PANTHER" id="PTHR45792:SF8">
    <property type="entry name" value="DIACYLGLYCEROL LIPASE-ALPHA"/>
    <property type="match status" value="1"/>
</dbReference>
<dbReference type="GO" id="GO:0047372">
    <property type="term" value="F:monoacylglycerol lipase activity"/>
    <property type="evidence" value="ECO:0007669"/>
    <property type="project" value="UniProtKB-ARBA"/>
</dbReference>
<comment type="catalytic activity">
    <reaction evidence="28">
        <text>1-(9Z-octadecenoyl)-2-O-(5Z,8Z,11Z,14Z-eicosatetraenyl)-sn-glycerol + H2O = 2-O-(5Z,8Z,11Z,14Z)-eicosatetraenylglycerol + (9Z)-octadecenoate + H(+)</text>
        <dbReference type="Rhea" id="RHEA:38527"/>
        <dbReference type="ChEBI" id="CHEBI:15377"/>
        <dbReference type="ChEBI" id="CHEBI:15378"/>
        <dbReference type="ChEBI" id="CHEBI:30823"/>
        <dbReference type="ChEBI" id="CHEBI:75913"/>
        <dbReference type="ChEBI" id="CHEBI:75914"/>
    </reaction>
    <physiologicalReaction direction="left-to-right" evidence="28">
        <dbReference type="Rhea" id="RHEA:38528"/>
    </physiologicalReaction>
</comment>
<comment type="catalytic activity">
    <reaction evidence="20">
        <text>a 1,2-diacyl-sn-glycerol + H2O = a 2-acylglycerol + a fatty acid + H(+)</text>
        <dbReference type="Rhea" id="RHEA:33275"/>
        <dbReference type="ChEBI" id="CHEBI:15377"/>
        <dbReference type="ChEBI" id="CHEBI:15378"/>
        <dbReference type="ChEBI" id="CHEBI:17389"/>
        <dbReference type="ChEBI" id="CHEBI:17815"/>
        <dbReference type="ChEBI" id="CHEBI:28868"/>
        <dbReference type="EC" id="3.1.1.116"/>
    </reaction>
    <physiologicalReaction direction="left-to-right" evidence="20">
        <dbReference type="Rhea" id="RHEA:33276"/>
    </physiologicalReaction>
</comment>
<gene>
    <name evidence="36" type="ORF">DNTS_018517</name>
</gene>
<keyword evidence="13 34" id="KW-1133">Transmembrane helix</keyword>
<dbReference type="SUPFAM" id="SSF53474">
    <property type="entry name" value="alpha/beta-Hydrolases"/>
    <property type="match status" value="1"/>
</dbReference>
<sequence length="1155" mass="126263">IVACNWLVIFSLCFTMMCTFDPTGRTFVKLKATRRRQRNLTTYTLRHRLEEGQASSWSRRLKFFMCCTRAKDTQSDAYSEVASLFAEFFRDLDIVPSDIIAGLVLLRQRQRAKRSAILDQANNDVLAFLSGMPVTRNTKYLDLKNSSEMAMYKEVCYYMLFAMAAYGWPVYLLRKPACGLCRLVSTCSCNTSVSGSRLSQSVTVEEDNCCGCNVLAIRRQFLDRDLKEVQIVYTSCHDAVYETPFFVAVDHAKKKVVISIRGTLSPKDALTDLTGDSERLPLEEQHGTWLGHKGMVYSAEYIKKKLEQEMILSQAFGRDLSKGTMHYGLVIVGHSLGAGTAAILSFLLRPQYPSLLCYSYSPPGGLLSEDAMEYSKEFVTSVVLGKDLVPRIGLSQLEGFRRHLLEVLQKSDKPKWRIIAGGTKCIPKSELPMDEEAPVSQGVTPSNSRLWLHPSDLSIALSASTPLYPPGRVIHVVHNHPPEMCCGQEEPTYSALWGDNKAFDEVIISPAMLNEHMPHVVMDGLNKVLETPYVISDLMADQIGSQKTSFQAHISISLSPLCPDESVPTPETHTLGETCVSDTHRNDEAFSNSFPSVSATHTIDSSSIGPNTKLPVKLCAKEQTPPCLSESINQSNIALTSMKVDLPPLEMVPSFQEPSNGSLFSTPSLQKEPLSSVELLKTSQTPEMFESRSAELSVENSISDLSVFEAGVTALLDQSSGSSNFSMDLLCYHLLIQSVYHSVLSCSILPKVLENYNKGKTALLSAAKIMVSPTEVDLNPETIFLDASNSVQPTPATHHRRNSSVRSCARSEISLDGFSECTPAAIPVVLTGARDRLVVDLRERKAPLAIMESLSDAESIYSLDSRRSSAALRGSPCLGSLPFPLNAPIPEENPSLCSRTELLAADGLSQGDIDHELGESGPYCETPPDLDIPSNDPQYLAVNIRNNGLPDQITLEQSSLDPEHPSDFPNDQEYCCVGSRTGSLPENDQDFQLEGKANFQSSLSQSHDSNPPLSNGTPSQAVLEFAQYLDSLFRLDGSSSPPLELSDAESESGRGSFGQAEEHQSDGEPKTTDIDRQLLARASIEPNLVPKPPRTFAGSADPSSGISLSPSFPLSSSGELNDFSPADGGMPVNHSSALRMSGSHNPKESTMSSIV</sequence>
<evidence type="ECO:0000256" key="27">
    <source>
        <dbReference type="ARBA" id="ARBA00052106"/>
    </source>
</evidence>
<proteinExistence type="inferred from homology"/>
<evidence type="ECO:0000313" key="37">
    <source>
        <dbReference type="Proteomes" id="UP000316079"/>
    </source>
</evidence>
<dbReference type="EC" id="3.1.1.116" evidence="21"/>
<evidence type="ECO:0000256" key="12">
    <source>
        <dbReference type="ARBA" id="ARBA00022963"/>
    </source>
</evidence>
<feature type="transmembrane region" description="Helical" evidence="34">
    <location>
        <begin position="155"/>
        <end position="173"/>
    </location>
</feature>
<evidence type="ECO:0000256" key="25">
    <source>
        <dbReference type="ARBA" id="ARBA00050709"/>
    </source>
</evidence>
<keyword evidence="7 34" id="KW-0812">Transmembrane</keyword>
<dbReference type="CDD" id="cd00519">
    <property type="entry name" value="Lipase_3"/>
    <property type="match status" value="1"/>
</dbReference>
<dbReference type="PANTHER" id="PTHR45792">
    <property type="entry name" value="DIACYLGLYCEROL LIPASE HOMOLOG-RELATED"/>
    <property type="match status" value="1"/>
</dbReference>
<keyword evidence="6" id="KW-0597">Phosphoprotein</keyword>
<dbReference type="STRING" id="623744.A0A553Q199"/>
<evidence type="ECO:0000256" key="16">
    <source>
        <dbReference type="ARBA" id="ARBA00023136"/>
    </source>
</evidence>
<accession>A0A553Q199</accession>
<evidence type="ECO:0000313" key="36">
    <source>
        <dbReference type="EMBL" id="TRY83711.1"/>
    </source>
</evidence>
<dbReference type="GO" id="GO:0046340">
    <property type="term" value="P:diacylglycerol catabolic process"/>
    <property type="evidence" value="ECO:0007669"/>
    <property type="project" value="TreeGrafter"/>
</dbReference>
<keyword evidence="10" id="KW-0378">Hydrolase</keyword>
<keyword evidence="8" id="KW-0479">Metal-binding</keyword>
<evidence type="ECO:0000256" key="26">
    <source>
        <dbReference type="ARBA" id="ARBA00050861"/>
    </source>
</evidence>
<comment type="similarity">
    <text evidence="4">Belongs to the AB hydrolase superfamily. Lipase family.</text>
</comment>
<evidence type="ECO:0000256" key="17">
    <source>
        <dbReference type="ARBA" id="ARBA00023180"/>
    </source>
</evidence>
<comment type="subcellular location">
    <subcellularLocation>
        <location evidence="2">Cell projection</location>
        <location evidence="2">Dendritic spine membrane</location>
        <topology evidence="2">Multi-pass membrane protein</topology>
    </subcellularLocation>
    <subcellularLocation>
        <location evidence="3">Early endosome membrane</location>
        <topology evidence="3">Multi-pass membrane protein</topology>
    </subcellularLocation>
    <subcellularLocation>
        <location evidence="22">Postsynaptic density membrane</location>
        <topology evidence="22">Multi-pass membrane protein</topology>
    </subcellularLocation>
</comment>
<dbReference type="GO" id="GO:0098921">
    <property type="term" value="P:retrograde trans-synaptic signaling by endocannabinoid"/>
    <property type="evidence" value="ECO:0007669"/>
    <property type="project" value="TreeGrafter"/>
</dbReference>
<keyword evidence="18" id="KW-0628">Postsynaptic cell membrane</keyword>
<keyword evidence="17" id="KW-0325">Glycoprotein</keyword>
<evidence type="ECO:0000256" key="1">
    <source>
        <dbReference type="ARBA" id="ARBA00001913"/>
    </source>
</evidence>
<keyword evidence="19" id="KW-0966">Cell projection</keyword>
<evidence type="ECO:0000256" key="13">
    <source>
        <dbReference type="ARBA" id="ARBA00022989"/>
    </source>
</evidence>
<evidence type="ECO:0000256" key="29">
    <source>
        <dbReference type="ARBA" id="ARBA00063298"/>
    </source>
</evidence>
<evidence type="ECO:0000256" key="19">
    <source>
        <dbReference type="ARBA" id="ARBA00023273"/>
    </source>
</evidence>
<comment type="catalytic activity">
    <reaction evidence="27">
        <text>1-octadecanoyl-2-(5Z,8Z,11Z,14Z-eicosatetraenoyl)-sn-glycerol + H2O = 2-(5Z,8Z,11Z,14Z-eicosatetraenoyl)-glycerol + octadecanoate + H(+)</text>
        <dbReference type="Rhea" id="RHEA:38507"/>
        <dbReference type="ChEBI" id="CHEBI:15377"/>
        <dbReference type="ChEBI" id="CHEBI:15378"/>
        <dbReference type="ChEBI" id="CHEBI:25629"/>
        <dbReference type="ChEBI" id="CHEBI:52392"/>
        <dbReference type="ChEBI" id="CHEBI:75728"/>
    </reaction>
    <physiologicalReaction direction="left-to-right" evidence="27">
        <dbReference type="Rhea" id="RHEA:38508"/>
    </physiologicalReaction>
</comment>
<evidence type="ECO:0000256" key="11">
    <source>
        <dbReference type="ARBA" id="ARBA00022837"/>
    </source>
</evidence>
<evidence type="ECO:0000256" key="20">
    <source>
        <dbReference type="ARBA" id="ARBA00024531"/>
    </source>
</evidence>
<evidence type="ECO:0000256" key="4">
    <source>
        <dbReference type="ARBA" id="ARBA00010701"/>
    </source>
</evidence>
<dbReference type="Pfam" id="PF01764">
    <property type="entry name" value="Lipase_3"/>
    <property type="match status" value="1"/>
</dbReference>
<evidence type="ECO:0000256" key="22">
    <source>
        <dbReference type="ARBA" id="ARBA00037872"/>
    </source>
</evidence>
<dbReference type="GO" id="GO:0019369">
    <property type="term" value="P:arachidonate metabolic process"/>
    <property type="evidence" value="ECO:0007669"/>
    <property type="project" value="TreeGrafter"/>
</dbReference>
<dbReference type="AlphaFoldDB" id="A0A553Q199"/>
<dbReference type="GO" id="GO:0098839">
    <property type="term" value="C:postsynaptic density membrane"/>
    <property type="evidence" value="ECO:0007669"/>
    <property type="project" value="UniProtKB-SubCell"/>
</dbReference>
<evidence type="ECO:0000256" key="31">
    <source>
        <dbReference type="ARBA" id="ARBA00081678"/>
    </source>
</evidence>
<evidence type="ECO:0000256" key="9">
    <source>
        <dbReference type="ARBA" id="ARBA00022753"/>
    </source>
</evidence>
<feature type="domain" description="Fungal lipase-type" evidence="35">
    <location>
        <begin position="257"/>
        <end position="392"/>
    </location>
</feature>
<keyword evidence="37" id="KW-1185">Reference proteome</keyword>
<comment type="catalytic activity">
    <reaction evidence="23">
        <text>1,2-di-(9Z-octadecenoyl)-sn-glycerol + H2O = 2-(9Z-octadecenoyl)-glycerol + (9Z)-octadecenoate + H(+)</text>
        <dbReference type="Rhea" id="RHEA:38511"/>
        <dbReference type="ChEBI" id="CHEBI:15377"/>
        <dbReference type="ChEBI" id="CHEBI:15378"/>
        <dbReference type="ChEBI" id="CHEBI:30823"/>
        <dbReference type="ChEBI" id="CHEBI:52333"/>
        <dbReference type="ChEBI" id="CHEBI:73990"/>
    </reaction>
    <physiologicalReaction direction="left-to-right" evidence="23">
        <dbReference type="Rhea" id="RHEA:38512"/>
    </physiologicalReaction>
</comment>
<evidence type="ECO:0000256" key="15">
    <source>
        <dbReference type="ARBA" id="ARBA00023098"/>
    </source>
</evidence>
<keyword evidence="12" id="KW-0442">Lipid degradation</keyword>